<feature type="transmembrane region" description="Helical" evidence="7">
    <location>
        <begin position="153"/>
        <end position="178"/>
    </location>
</feature>
<sequence length="404" mass="41348">MNFRYLWGSSASSTLADGILLAGAPLLAITMTRSPSLVSLVSMAMTLPWLLLALHAGAIADRLDRRRIMVVANVLRAAALGITAAASAVDLLTVPVLIAIMLICGTAEVFADTAAQSVLPMVVPADRLSTANGRLFATQTVGHNFAGAPVAGVLVGVLPVAVFGAPALLYGAAGLLLLGMRGRFRTENVSTKPLRADIGEGLRYLAGHRVIRSLSIWSGMVNLANSAFFAVFVLWAVGPHSRIGVEPGLFGLVTSVLAVGAILGSLVATRVAAMFGEGPTIVVASLVNALLLLMPVLVPTVWSLFVAAPIIGATNTMTNVIGISLRQRVVPERLLARVNSAGRLIGMGGAPLGALGGGLLGELAGLPAVFYTAVGICVSASVLLWRNLAAAKSAPVPEPAPAAA</sequence>
<evidence type="ECO:0000313" key="10">
    <source>
        <dbReference type="Proteomes" id="UP001602013"/>
    </source>
</evidence>
<dbReference type="SUPFAM" id="SSF103473">
    <property type="entry name" value="MFS general substrate transporter"/>
    <property type="match status" value="1"/>
</dbReference>
<dbReference type="EMBL" id="JBIASD010000018">
    <property type="protein sequence ID" value="MFF3668945.1"/>
    <property type="molecule type" value="Genomic_DNA"/>
</dbReference>
<feature type="domain" description="Major facilitator superfamily (MFS) profile" evidence="8">
    <location>
        <begin position="210"/>
        <end position="404"/>
    </location>
</feature>
<evidence type="ECO:0000256" key="1">
    <source>
        <dbReference type="ARBA" id="ARBA00004651"/>
    </source>
</evidence>
<feature type="transmembrane region" description="Helical" evidence="7">
    <location>
        <begin position="77"/>
        <end position="103"/>
    </location>
</feature>
<accession>A0ABW6SVA4</accession>
<feature type="transmembrane region" description="Helical" evidence="7">
    <location>
        <begin position="366"/>
        <end position="385"/>
    </location>
</feature>
<evidence type="ECO:0000259" key="8">
    <source>
        <dbReference type="PROSITE" id="PS50850"/>
    </source>
</evidence>
<gene>
    <name evidence="9" type="ORF">ACFYXI_25500</name>
</gene>
<evidence type="ECO:0000256" key="6">
    <source>
        <dbReference type="ARBA" id="ARBA00023136"/>
    </source>
</evidence>
<dbReference type="InterPro" id="IPR036259">
    <property type="entry name" value="MFS_trans_sf"/>
</dbReference>
<evidence type="ECO:0000256" key="4">
    <source>
        <dbReference type="ARBA" id="ARBA00022692"/>
    </source>
</evidence>
<feature type="transmembrane region" description="Helical" evidence="7">
    <location>
        <begin position="249"/>
        <end position="268"/>
    </location>
</feature>
<dbReference type="Gene3D" id="1.20.1250.20">
    <property type="entry name" value="MFS general substrate transporter like domains"/>
    <property type="match status" value="1"/>
</dbReference>
<dbReference type="PANTHER" id="PTHR23513">
    <property type="entry name" value="INTEGRAL MEMBRANE EFFLUX PROTEIN-RELATED"/>
    <property type="match status" value="1"/>
</dbReference>
<keyword evidence="5 7" id="KW-1133">Transmembrane helix</keyword>
<feature type="transmembrane region" description="Helical" evidence="7">
    <location>
        <begin position="37"/>
        <end position="56"/>
    </location>
</feature>
<keyword evidence="4 7" id="KW-0812">Transmembrane</keyword>
<keyword evidence="3" id="KW-1003">Cell membrane</keyword>
<keyword evidence="6 7" id="KW-0472">Membrane</keyword>
<dbReference type="CDD" id="cd06173">
    <property type="entry name" value="MFS_MefA_like"/>
    <property type="match status" value="1"/>
</dbReference>
<protein>
    <submittedName>
        <fullName evidence="9">MFS transporter</fullName>
    </submittedName>
</protein>
<name>A0ABW6SVA4_9ACTN</name>
<evidence type="ECO:0000256" key="2">
    <source>
        <dbReference type="ARBA" id="ARBA00022448"/>
    </source>
</evidence>
<comment type="caution">
    <text evidence="9">The sequence shown here is derived from an EMBL/GenBank/DDBJ whole genome shotgun (WGS) entry which is preliminary data.</text>
</comment>
<evidence type="ECO:0000313" key="9">
    <source>
        <dbReference type="EMBL" id="MFF3668945.1"/>
    </source>
</evidence>
<evidence type="ECO:0000256" key="5">
    <source>
        <dbReference type="ARBA" id="ARBA00022989"/>
    </source>
</evidence>
<dbReference type="RefSeq" id="WP_387414744.1">
    <property type="nucleotide sequence ID" value="NZ_JBIASD010000018.1"/>
</dbReference>
<feature type="transmembrane region" description="Helical" evidence="7">
    <location>
        <begin position="12"/>
        <end position="31"/>
    </location>
</feature>
<dbReference type="Proteomes" id="UP001602013">
    <property type="component" value="Unassembled WGS sequence"/>
</dbReference>
<dbReference type="InterPro" id="IPR010290">
    <property type="entry name" value="TM_effector"/>
</dbReference>
<dbReference type="PROSITE" id="PS50850">
    <property type="entry name" value="MFS"/>
    <property type="match status" value="1"/>
</dbReference>
<evidence type="ECO:0000256" key="3">
    <source>
        <dbReference type="ARBA" id="ARBA00022475"/>
    </source>
</evidence>
<reference evidence="9 10" key="1">
    <citation type="submission" date="2024-10" db="EMBL/GenBank/DDBJ databases">
        <title>The Natural Products Discovery Center: Release of the First 8490 Sequenced Strains for Exploring Actinobacteria Biosynthetic Diversity.</title>
        <authorList>
            <person name="Kalkreuter E."/>
            <person name="Kautsar S.A."/>
            <person name="Yang D."/>
            <person name="Bader C.D."/>
            <person name="Teijaro C.N."/>
            <person name="Fluegel L."/>
            <person name="Davis C.M."/>
            <person name="Simpson J.R."/>
            <person name="Lauterbach L."/>
            <person name="Steele A.D."/>
            <person name="Gui C."/>
            <person name="Meng S."/>
            <person name="Li G."/>
            <person name="Viehrig K."/>
            <person name="Ye F."/>
            <person name="Su P."/>
            <person name="Kiefer A.F."/>
            <person name="Nichols A."/>
            <person name="Cepeda A.J."/>
            <person name="Yan W."/>
            <person name="Fan B."/>
            <person name="Jiang Y."/>
            <person name="Adhikari A."/>
            <person name="Zheng C.-J."/>
            <person name="Schuster L."/>
            <person name="Cowan T.M."/>
            <person name="Smanski M.J."/>
            <person name="Chevrette M.G."/>
            <person name="De Carvalho L.P.S."/>
            <person name="Shen B."/>
        </authorList>
    </citation>
    <scope>NUCLEOTIDE SEQUENCE [LARGE SCALE GENOMIC DNA]</scope>
    <source>
        <strain evidence="9 10">NPDC002173</strain>
    </source>
</reference>
<dbReference type="InterPro" id="IPR020846">
    <property type="entry name" value="MFS_dom"/>
</dbReference>
<keyword evidence="2" id="KW-0813">Transport</keyword>
<comment type="subcellular location">
    <subcellularLocation>
        <location evidence="1">Cell membrane</location>
        <topology evidence="1">Multi-pass membrane protein</topology>
    </subcellularLocation>
</comment>
<evidence type="ECO:0000256" key="7">
    <source>
        <dbReference type="SAM" id="Phobius"/>
    </source>
</evidence>
<dbReference type="Pfam" id="PF05977">
    <property type="entry name" value="MFS_3"/>
    <property type="match status" value="1"/>
</dbReference>
<proteinExistence type="predicted"/>
<organism evidence="9 10">
    <name type="scientific">Microtetraspora malaysiensis</name>
    <dbReference type="NCBI Taxonomy" id="161358"/>
    <lineage>
        <taxon>Bacteria</taxon>
        <taxon>Bacillati</taxon>
        <taxon>Actinomycetota</taxon>
        <taxon>Actinomycetes</taxon>
        <taxon>Streptosporangiales</taxon>
        <taxon>Streptosporangiaceae</taxon>
        <taxon>Microtetraspora</taxon>
    </lineage>
</organism>
<feature type="transmembrane region" description="Helical" evidence="7">
    <location>
        <begin position="214"/>
        <end position="237"/>
    </location>
</feature>
<dbReference type="PANTHER" id="PTHR23513:SF6">
    <property type="entry name" value="MAJOR FACILITATOR SUPERFAMILY ASSOCIATED DOMAIN-CONTAINING PROTEIN"/>
    <property type="match status" value="1"/>
</dbReference>
<keyword evidence="10" id="KW-1185">Reference proteome</keyword>